<gene>
    <name evidence="1" type="ORF">E3T47_03920</name>
</gene>
<dbReference type="AlphaFoldDB" id="A0A4R9AQJ5"/>
<reference evidence="1 2" key="1">
    <citation type="submission" date="2019-03" db="EMBL/GenBank/DDBJ databases">
        <title>Genomics of glacier-inhabiting Cryobacterium strains.</title>
        <authorList>
            <person name="Liu Q."/>
            <person name="Xin Y.-H."/>
        </authorList>
    </citation>
    <scope>NUCLEOTIDE SEQUENCE [LARGE SCALE GENOMIC DNA]</scope>
    <source>
        <strain evidence="1 2">Sr36</strain>
    </source>
</reference>
<dbReference type="Proteomes" id="UP000298154">
    <property type="component" value="Unassembled WGS sequence"/>
</dbReference>
<evidence type="ECO:0000313" key="2">
    <source>
        <dbReference type="Proteomes" id="UP000298154"/>
    </source>
</evidence>
<dbReference type="EMBL" id="SOHK01000007">
    <property type="protein sequence ID" value="TFD68088.1"/>
    <property type="molecule type" value="Genomic_DNA"/>
</dbReference>
<protein>
    <submittedName>
        <fullName evidence="1">Thioredoxin family protein</fullName>
    </submittedName>
</protein>
<comment type="caution">
    <text evidence="1">The sequence shown here is derived from an EMBL/GenBank/DDBJ whole genome shotgun (WGS) entry which is preliminary data.</text>
</comment>
<proteinExistence type="predicted"/>
<organism evidence="1 2">
    <name type="scientific">Cryobacterium ruanii</name>
    <dbReference type="NCBI Taxonomy" id="1259197"/>
    <lineage>
        <taxon>Bacteria</taxon>
        <taxon>Bacillati</taxon>
        <taxon>Actinomycetota</taxon>
        <taxon>Actinomycetes</taxon>
        <taxon>Micrococcales</taxon>
        <taxon>Microbacteriaceae</taxon>
        <taxon>Cryobacterium</taxon>
    </lineage>
</organism>
<accession>A0A4R9AQJ5</accession>
<sequence length="102" mass="10749">MTIELLHIADCPNSGETLLRLERAVEKTMPSNATIKSTLVDSAETAARVLFAGSPTILVDGVDLFPTDGRTNDLACRIYLTPNGLAGSPTEQQIEAALAAHG</sequence>
<name>A0A4R9AQJ5_9MICO</name>
<evidence type="ECO:0000313" key="1">
    <source>
        <dbReference type="EMBL" id="TFD68088.1"/>
    </source>
</evidence>
<dbReference type="OrthoDB" id="7185309at2"/>
<keyword evidence="2" id="KW-1185">Reference proteome</keyword>